<evidence type="ECO:0000313" key="4">
    <source>
        <dbReference type="Proteomes" id="UP001149090"/>
    </source>
</evidence>
<reference evidence="3" key="1">
    <citation type="submission" date="2022-10" db="EMBL/GenBank/DDBJ databases">
        <title>Novel sulphate-reducing endosymbionts in the free-living metamonad Anaeramoeba.</title>
        <authorList>
            <person name="Jerlstrom-Hultqvist J."/>
            <person name="Cepicka I."/>
            <person name="Gallot-Lavallee L."/>
            <person name="Salas-Leiva D."/>
            <person name="Curtis B.A."/>
            <person name="Zahonova K."/>
            <person name="Pipaliya S."/>
            <person name="Dacks J."/>
            <person name="Roger A.J."/>
        </authorList>
    </citation>
    <scope>NUCLEOTIDE SEQUENCE</scope>
    <source>
        <strain evidence="3">BMAN</strain>
    </source>
</reference>
<evidence type="ECO:0000256" key="1">
    <source>
        <dbReference type="SAM" id="MobiDB-lite"/>
    </source>
</evidence>
<feature type="region of interest" description="Disordered" evidence="1">
    <location>
        <begin position="83"/>
        <end position="115"/>
    </location>
</feature>
<proteinExistence type="predicted"/>
<comment type="caution">
    <text evidence="3">The sequence shown here is derived from an EMBL/GenBank/DDBJ whole genome shotgun (WGS) entry which is preliminary data.</text>
</comment>
<organism evidence="3 4">
    <name type="scientific">Anaeramoeba ignava</name>
    <name type="common">Anaerobic marine amoeba</name>
    <dbReference type="NCBI Taxonomy" id="1746090"/>
    <lineage>
        <taxon>Eukaryota</taxon>
        <taxon>Metamonada</taxon>
        <taxon>Anaeramoebidae</taxon>
        <taxon>Anaeramoeba</taxon>
    </lineage>
</organism>
<feature type="domain" description="TLDc" evidence="2">
    <location>
        <begin position="158"/>
        <end position="334"/>
    </location>
</feature>
<dbReference type="PROSITE" id="PS51886">
    <property type="entry name" value="TLDC"/>
    <property type="match status" value="1"/>
</dbReference>
<protein>
    <recommendedName>
        <fullName evidence="2">TLDc domain-containing protein</fullName>
    </recommendedName>
</protein>
<sequence>MNAKKRLFHSFFSLFDKDSISKQDFDKLKQFDFFLPNSFLIHFERTIFEIQDKEKIKRIKEKEKEIKRRDKRIKSFESEIRNLKQENQKKEKENQNLKSENENQKQENEKKDKIIKQKDEEIQNIKLSFEKEIEKENQKEESKQNQKKLLKIFSDSEIIKDIEYAKKLQEWINDNDFFSKMKKGFSAKRDGFSGQNWHKAVDGKGKTLVIIKTKDNFIFGGFTQVGFKYVQSGYEYINDSNAFIFSLRNDKGDRIPAKFTIKQPQYAIYSNLSYGPTFGYNDFYLNSNLQPGYSNFGKYYNLPNGITYQSNEARSYLAGSPDKWIVDEVETYFI</sequence>
<accession>A0A9Q0LXF4</accession>
<evidence type="ECO:0000259" key="2">
    <source>
        <dbReference type="PROSITE" id="PS51886"/>
    </source>
</evidence>
<dbReference type="Pfam" id="PF07534">
    <property type="entry name" value="TLD"/>
    <property type="match status" value="1"/>
</dbReference>
<dbReference type="AlphaFoldDB" id="A0A9Q0LXF4"/>
<keyword evidence="4" id="KW-1185">Reference proteome</keyword>
<dbReference type="OrthoDB" id="298084at2759"/>
<dbReference type="Proteomes" id="UP001149090">
    <property type="component" value="Unassembled WGS sequence"/>
</dbReference>
<evidence type="ECO:0000313" key="3">
    <source>
        <dbReference type="EMBL" id="KAJ5080762.1"/>
    </source>
</evidence>
<dbReference type="EMBL" id="JAPDFW010000002">
    <property type="protein sequence ID" value="KAJ5080762.1"/>
    <property type="molecule type" value="Genomic_DNA"/>
</dbReference>
<dbReference type="InterPro" id="IPR006571">
    <property type="entry name" value="TLDc_dom"/>
</dbReference>
<name>A0A9Q0LXF4_ANAIG</name>
<gene>
    <name evidence="3" type="ORF">M0811_13803</name>
</gene>